<keyword evidence="2" id="KW-0378">Hydrolase</keyword>
<feature type="region of interest" description="Disordered" evidence="4">
    <location>
        <begin position="1"/>
        <end position="32"/>
    </location>
</feature>
<evidence type="ECO:0000313" key="6">
    <source>
        <dbReference type="EMBL" id="MBM6399188.1"/>
    </source>
</evidence>
<dbReference type="InterPro" id="IPR013520">
    <property type="entry name" value="Ribonucl_H"/>
</dbReference>
<evidence type="ECO:0000256" key="2">
    <source>
        <dbReference type="ARBA" id="ARBA00022801"/>
    </source>
</evidence>
<dbReference type="Pfam" id="PF00929">
    <property type="entry name" value="RNase_T"/>
    <property type="match status" value="1"/>
</dbReference>
<dbReference type="PANTHER" id="PTHR30231">
    <property type="entry name" value="DNA POLYMERASE III SUBUNIT EPSILON"/>
    <property type="match status" value="1"/>
</dbReference>
<dbReference type="CDD" id="cd06127">
    <property type="entry name" value="DEDDh"/>
    <property type="match status" value="1"/>
</dbReference>
<keyword evidence="7" id="KW-1185">Reference proteome</keyword>
<dbReference type="Proteomes" id="UP001430172">
    <property type="component" value="Unassembled WGS sequence"/>
</dbReference>
<feature type="compositionally biased region" description="Basic residues" evidence="4">
    <location>
        <begin position="1"/>
        <end position="15"/>
    </location>
</feature>
<dbReference type="EMBL" id="JAFDVD010000003">
    <property type="protein sequence ID" value="MBM6399188.1"/>
    <property type="molecule type" value="Genomic_DNA"/>
</dbReference>
<gene>
    <name evidence="6" type="ORF">JQN70_02180</name>
</gene>
<reference evidence="6" key="1">
    <citation type="submission" date="2021-02" db="EMBL/GenBank/DDBJ databases">
        <title>Phycicoccus sp. MQZ13P-5T, whole genome shotgun sequence.</title>
        <authorList>
            <person name="Tuo L."/>
        </authorList>
    </citation>
    <scope>NUCLEOTIDE SEQUENCE</scope>
    <source>
        <strain evidence="6">MQZ13P-5</strain>
    </source>
</reference>
<dbReference type="PANTHER" id="PTHR30231:SF4">
    <property type="entry name" value="PROTEIN NEN2"/>
    <property type="match status" value="1"/>
</dbReference>
<protein>
    <submittedName>
        <fullName evidence="6">DNA polymerase III subunit epsilon</fullName>
    </submittedName>
</protein>
<dbReference type="SMART" id="SM00479">
    <property type="entry name" value="EXOIII"/>
    <property type="match status" value="1"/>
</dbReference>
<dbReference type="InterPro" id="IPR036397">
    <property type="entry name" value="RNaseH_sf"/>
</dbReference>
<accession>A0ABS2CH36</accession>
<feature type="domain" description="Exonuclease" evidence="5">
    <location>
        <begin position="41"/>
        <end position="215"/>
    </location>
</feature>
<evidence type="ECO:0000313" key="7">
    <source>
        <dbReference type="Proteomes" id="UP001430172"/>
    </source>
</evidence>
<dbReference type="InterPro" id="IPR012337">
    <property type="entry name" value="RNaseH-like_sf"/>
</dbReference>
<evidence type="ECO:0000256" key="3">
    <source>
        <dbReference type="ARBA" id="ARBA00022839"/>
    </source>
</evidence>
<keyword evidence="1" id="KW-0540">Nuclease</keyword>
<evidence type="ECO:0000259" key="5">
    <source>
        <dbReference type="SMART" id="SM00479"/>
    </source>
</evidence>
<dbReference type="Gene3D" id="3.30.420.10">
    <property type="entry name" value="Ribonuclease H-like superfamily/Ribonuclease H"/>
    <property type="match status" value="1"/>
</dbReference>
<evidence type="ECO:0000256" key="4">
    <source>
        <dbReference type="SAM" id="MobiDB-lite"/>
    </source>
</evidence>
<keyword evidence="3" id="KW-0269">Exonuclease</keyword>
<dbReference type="SUPFAM" id="SSF53098">
    <property type="entry name" value="Ribonuclease H-like"/>
    <property type="match status" value="1"/>
</dbReference>
<evidence type="ECO:0000256" key="1">
    <source>
        <dbReference type="ARBA" id="ARBA00022722"/>
    </source>
</evidence>
<proteinExistence type="predicted"/>
<organism evidence="6 7">
    <name type="scientific">Phycicoccus sonneratiae</name>
    <dbReference type="NCBI Taxonomy" id="2807628"/>
    <lineage>
        <taxon>Bacteria</taxon>
        <taxon>Bacillati</taxon>
        <taxon>Actinomycetota</taxon>
        <taxon>Actinomycetes</taxon>
        <taxon>Micrococcales</taxon>
        <taxon>Intrasporangiaceae</taxon>
        <taxon>Phycicoccus</taxon>
    </lineage>
</organism>
<sequence length="229" mass="24083">MLRRSPAARRERAARKAAPGPLRDLLTAPGPGPDTALRDLPLLAVDIETTGLDATTDRVLSVGWVPVDGGRIDLGGAGGHVVSDAGEVGRSATVHGLTDDALARGIPLEEVVAALLGALAGRVLLAHFARIETEFLGAACRRLWGAGLPLEVVDTFELERRALGGGWDAASDPGALRLWTARARYGLPVYRAHEALTDALACAELYLAQRAALEARTPETTTTLRHVVA</sequence>
<name>A0ABS2CH36_9MICO</name>
<comment type="caution">
    <text evidence="6">The sequence shown here is derived from an EMBL/GenBank/DDBJ whole genome shotgun (WGS) entry which is preliminary data.</text>
</comment>